<protein>
    <recommendedName>
        <fullName evidence="5">9-divinyl ether synthase</fullName>
    </recommendedName>
</protein>
<evidence type="ECO:0000256" key="2">
    <source>
        <dbReference type="ARBA" id="ARBA00023004"/>
    </source>
</evidence>
<keyword evidence="2" id="KW-0408">Iron</keyword>
<evidence type="ECO:0008006" key="5">
    <source>
        <dbReference type="Google" id="ProtNLM"/>
    </source>
</evidence>
<dbReference type="InterPro" id="IPR036396">
    <property type="entry name" value="Cyt_P450_sf"/>
</dbReference>
<dbReference type="Gene3D" id="1.10.630.10">
    <property type="entry name" value="Cytochrome P450"/>
    <property type="match status" value="2"/>
</dbReference>
<keyword evidence="4" id="KW-1185">Reference proteome</keyword>
<dbReference type="InterPro" id="IPR001128">
    <property type="entry name" value="Cyt_P450"/>
</dbReference>
<dbReference type="PRINTS" id="PR00465">
    <property type="entry name" value="EP450IV"/>
</dbReference>
<gene>
    <name evidence="3" type="ORF">KY290_004323</name>
</gene>
<evidence type="ECO:0000256" key="1">
    <source>
        <dbReference type="ARBA" id="ARBA00022723"/>
    </source>
</evidence>
<dbReference type="CDD" id="cd11071">
    <property type="entry name" value="CYP74"/>
    <property type="match status" value="1"/>
</dbReference>
<dbReference type="PANTHER" id="PTHR24286">
    <property type="entry name" value="CYTOCHROME P450 26"/>
    <property type="match status" value="1"/>
</dbReference>
<dbReference type="Pfam" id="PF00067">
    <property type="entry name" value="p450"/>
    <property type="match status" value="1"/>
</dbReference>
<keyword evidence="1" id="KW-0479">Metal-binding</keyword>
<proteinExistence type="predicted"/>
<sequence length="528" mass="59672">MSSYSELSNLPIREIPGDYGFPIISAIKDRYDYFYNQGEDAWFHNKAEKYKSTVVKINMAPGPFTSNDYKLVAFLDANSFVCMFDNSLIDKTDTLGGTFKPGKEYYGGYRPVAFIDTKDPNHAALKGYILSAFAKRHNLFIPLFRNSLSDHLFNNLEKQVTEQGKSDFNALLPTMTFNFIFRLLCDQTNPSDTVLGAQGPEHLRKWLFPQLIPSLSAKKLPNIIEDTLFHNFLIPFGFIKSDYNKLVDAFSKSAVSILDEAENLGIKREEAVQNILFLVGINMFAGLNAFFPHLFRFVGEAGASLHTQLAKEIRTVIKEEAVQNILFLVGINMFAGLNAFFPHLFRFVGEAGASLHTQLAKEIRTVIKEEGGAITLSAINKMSLVKSVVYETLRLRPPVPLQYGKAKKDFMVQSHDASYKINKGQFVVGYQPMASRDPKIFANPDEFVPDRFMNDGEKMLKHVLWSNGRETENPAPDNKQCPGKDLVHLLGRLILVEFFMRYDTFTVEITPLFRAPNVAFKTLTKASK</sequence>
<comment type="caution">
    <text evidence="3">The sequence shown here is derived from an EMBL/GenBank/DDBJ whole genome shotgun (WGS) entry which is preliminary data.</text>
</comment>
<dbReference type="InterPro" id="IPR002403">
    <property type="entry name" value="Cyt_P450_E_grp-IV"/>
</dbReference>
<reference evidence="3 4" key="1">
    <citation type="journal article" date="2021" name="bioRxiv">
        <title>Chromosome-scale and haplotype-resolved genome assembly of a tetraploid potato cultivar.</title>
        <authorList>
            <person name="Sun H."/>
            <person name="Jiao W.-B."/>
            <person name="Krause K."/>
            <person name="Campoy J.A."/>
            <person name="Goel M."/>
            <person name="Folz-Donahue K."/>
            <person name="Kukat C."/>
            <person name="Huettel B."/>
            <person name="Schneeberger K."/>
        </authorList>
    </citation>
    <scope>NUCLEOTIDE SEQUENCE [LARGE SCALE GENOMIC DNA]</scope>
    <source>
        <strain evidence="3">SolTubOtavaFocal</strain>
        <tissue evidence="3">Leaves</tissue>
    </source>
</reference>
<evidence type="ECO:0000313" key="3">
    <source>
        <dbReference type="EMBL" id="KAH0784725.1"/>
    </source>
</evidence>
<name>A0ABQ7WXN6_SOLTU</name>
<organism evidence="3 4">
    <name type="scientific">Solanum tuberosum</name>
    <name type="common">Potato</name>
    <dbReference type="NCBI Taxonomy" id="4113"/>
    <lineage>
        <taxon>Eukaryota</taxon>
        <taxon>Viridiplantae</taxon>
        <taxon>Streptophyta</taxon>
        <taxon>Embryophyta</taxon>
        <taxon>Tracheophyta</taxon>
        <taxon>Spermatophyta</taxon>
        <taxon>Magnoliopsida</taxon>
        <taxon>eudicotyledons</taxon>
        <taxon>Gunneridae</taxon>
        <taxon>Pentapetalae</taxon>
        <taxon>asterids</taxon>
        <taxon>lamiids</taxon>
        <taxon>Solanales</taxon>
        <taxon>Solanaceae</taxon>
        <taxon>Solanoideae</taxon>
        <taxon>Solaneae</taxon>
        <taxon>Solanum</taxon>
    </lineage>
</organism>
<dbReference type="Proteomes" id="UP000826656">
    <property type="component" value="Unassembled WGS sequence"/>
</dbReference>
<dbReference type="EMBL" id="JAIVGD010000001">
    <property type="protein sequence ID" value="KAH0784725.1"/>
    <property type="molecule type" value="Genomic_DNA"/>
</dbReference>
<accession>A0ABQ7WXN6</accession>
<dbReference type="PANTHER" id="PTHR24286:SF253">
    <property type="entry name" value="9-DIVINYL ETHER SYNTHASE"/>
    <property type="match status" value="1"/>
</dbReference>
<evidence type="ECO:0000313" key="4">
    <source>
        <dbReference type="Proteomes" id="UP000826656"/>
    </source>
</evidence>
<dbReference type="SUPFAM" id="SSF48264">
    <property type="entry name" value="Cytochrome P450"/>
    <property type="match status" value="1"/>
</dbReference>